<dbReference type="Proteomes" id="UP001596512">
    <property type="component" value="Unassembled WGS sequence"/>
</dbReference>
<name>A0ABW2TJU9_9PSEU</name>
<evidence type="ECO:0000313" key="2">
    <source>
        <dbReference type="Proteomes" id="UP001596512"/>
    </source>
</evidence>
<sequence>MRKALLSVAVFVGIARKDRLTAPYLYY</sequence>
<dbReference type="EMBL" id="JBHTEY010000004">
    <property type="protein sequence ID" value="MFC7614032.1"/>
    <property type="molecule type" value="Genomic_DNA"/>
</dbReference>
<reference evidence="2" key="1">
    <citation type="journal article" date="2019" name="Int. J. Syst. Evol. Microbiol.">
        <title>The Global Catalogue of Microorganisms (GCM) 10K type strain sequencing project: providing services to taxonomists for standard genome sequencing and annotation.</title>
        <authorList>
            <consortium name="The Broad Institute Genomics Platform"/>
            <consortium name="The Broad Institute Genome Sequencing Center for Infectious Disease"/>
            <person name="Wu L."/>
            <person name="Ma J."/>
        </authorList>
    </citation>
    <scope>NUCLEOTIDE SEQUENCE [LARGE SCALE GENOMIC DNA]</scope>
    <source>
        <strain evidence="2">JCM 17695</strain>
    </source>
</reference>
<organism evidence="1 2">
    <name type="scientific">Actinokineospora soli</name>
    <dbReference type="NCBI Taxonomy" id="1048753"/>
    <lineage>
        <taxon>Bacteria</taxon>
        <taxon>Bacillati</taxon>
        <taxon>Actinomycetota</taxon>
        <taxon>Actinomycetes</taxon>
        <taxon>Pseudonocardiales</taxon>
        <taxon>Pseudonocardiaceae</taxon>
        <taxon>Actinokineospora</taxon>
    </lineage>
</organism>
<protein>
    <submittedName>
        <fullName evidence="1">Cittilin family RiPP</fullName>
    </submittedName>
</protein>
<gene>
    <name evidence="1" type="ORF">ACFQV2_11185</name>
</gene>
<proteinExistence type="predicted"/>
<keyword evidence="2" id="KW-1185">Reference proteome</keyword>
<accession>A0ABW2TJU9</accession>
<comment type="caution">
    <text evidence="1">The sequence shown here is derived from an EMBL/GenBank/DDBJ whole genome shotgun (WGS) entry which is preliminary data.</text>
</comment>
<evidence type="ECO:0000313" key="1">
    <source>
        <dbReference type="EMBL" id="MFC7614032.1"/>
    </source>
</evidence>
<dbReference type="NCBIfam" id="NF038373">
    <property type="entry name" value="cittilin_RiPP"/>
    <property type="match status" value="1"/>
</dbReference>